<feature type="domain" description="PIN" evidence="6">
    <location>
        <begin position="2"/>
        <end position="128"/>
    </location>
</feature>
<accession>A0ABR8IPE5</accession>
<evidence type="ECO:0000313" key="8">
    <source>
        <dbReference type="Proteomes" id="UP000660270"/>
    </source>
</evidence>
<feature type="binding site" evidence="5">
    <location>
        <position position="105"/>
    </location>
    <ligand>
        <name>Mg(2+)</name>
        <dbReference type="ChEBI" id="CHEBI:18420"/>
    </ligand>
</feature>
<keyword evidence="3 5" id="KW-0479">Metal-binding</keyword>
<protein>
    <recommendedName>
        <fullName evidence="5">Ribonuclease VapC</fullName>
        <shortName evidence="5">RNase VapC</shortName>
        <ecNumber evidence="5">3.1.-.-</ecNumber>
    </recommendedName>
    <alternativeName>
        <fullName evidence="5">Toxin VapC</fullName>
    </alternativeName>
</protein>
<dbReference type="InterPro" id="IPR051619">
    <property type="entry name" value="TypeII_TA_RNase_PINc/VapC"/>
</dbReference>
<evidence type="ECO:0000256" key="1">
    <source>
        <dbReference type="ARBA" id="ARBA00022649"/>
    </source>
</evidence>
<comment type="caution">
    <text evidence="7">The sequence shown here is derived from an EMBL/GenBank/DDBJ whole genome shotgun (WGS) entry which is preliminary data.</text>
</comment>
<comment type="similarity">
    <text evidence="5">Belongs to the PINc/VapC protein family.</text>
</comment>
<keyword evidence="2 5" id="KW-0540">Nuclease</keyword>
<evidence type="ECO:0000256" key="5">
    <source>
        <dbReference type="HAMAP-Rule" id="MF_00265"/>
    </source>
</evidence>
<feature type="binding site" evidence="5">
    <location>
        <position position="5"/>
    </location>
    <ligand>
        <name>Mg(2+)</name>
        <dbReference type="ChEBI" id="CHEBI:18420"/>
    </ligand>
</feature>
<organism evidence="7 8">
    <name type="scientific">Aphanizomenon flos-aquae FACHB-1249</name>
    <dbReference type="NCBI Taxonomy" id="2692889"/>
    <lineage>
        <taxon>Bacteria</taxon>
        <taxon>Bacillati</taxon>
        <taxon>Cyanobacteriota</taxon>
        <taxon>Cyanophyceae</taxon>
        <taxon>Nostocales</taxon>
        <taxon>Aphanizomenonaceae</taxon>
        <taxon>Aphanizomenon</taxon>
    </lineage>
</organism>
<keyword evidence="5" id="KW-0460">Magnesium</keyword>
<evidence type="ECO:0000256" key="3">
    <source>
        <dbReference type="ARBA" id="ARBA00022723"/>
    </source>
</evidence>
<reference evidence="7 8" key="1">
    <citation type="journal article" date="2020" name="ISME J.">
        <title>Comparative genomics reveals insights into cyanobacterial evolution and habitat adaptation.</title>
        <authorList>
            <person name="Chen M.Y."/>
            <person name="Teng W.K."/>
            <person name="Zhao L."/>
            <person name="Hu C.X."/>
            <person name="Zhou Y.K."/>
            <person name="Han B.P."/>
            <person name="Song L.R."/>
            <person name="Shu W.S."/>
        </authorList>
    </citation>
    <scope>NUCLEOTIDE SEQUENCE [LARGE SCALE GENOMIC DNA]</scope>
    <source>
        <strain evidence="7 8">FACHB-1249</strain>
    </source>
</reference>
<dbReference type="PANTHER" id="PTHR35901">
    <property type="entry name" value="RIBONUCLEASE VAPC3"/>
    <property type="match status" value="1"/>
</dbReference>
<dbReference type="Proteomes" id="UP000660270">
    <property type="component" value="Unassembled WGS sequence"/>
</dbReference>
<gene>
    <name evidence="5" type="primary">vapC</name>
    <name evidence="7" type="ORF">H6G43_04185</name>
</gene>
<dbReference type="InterPro" id="IPR002716">
    <property type="entry name" value="PIN_dom"/>
</dbReference>
<proteinExistence type="inferred from homology"/>
<dbReference type="InterPro" id="IPR022907">
    <property type="entry name" value="VapC_family"/>
</dbReference>
<sequence>MIYLDTSAIVPYYVPEKLSAVVEQLLQKQEDKPIISQLVEVELFSALSRRVRMGEVSQNDARRITELFENHLNEGLYGLVLLENQHYRLARDWISRFDLPLRTLDALHLAVCSINNLSLVTADEKLAQSATILGIDILLLTSNMNFI</sequence>
<keyword evidence="4 5" id="KW-0378">Hydrolase</keyword>
<dbReference type="Pfam" id="PF01850">
    <property type="entry name" value="PIN"/>
    <property type="match status" value="1"/>
</dbReference>
<evidence type="ECO:0000313" key="7">
    <source>
        <dbReference type="EMBL" id="MBD2684454.1"/>
    </source>
</evidence>
<evidence type="ECO:0000259" key="6">
    <source>
        <dbReference type="Pfam" id="PF01850"/>
    </source>
</evidence>
<evidence type="ECO:0000256" key="2">
    <source>
        <dbReference type="ARBA" id="ARBA00022722"/>
    </source>
</evidence>
<keyword evidence="1 5" id="KW-1277">Toxin-antitoxin system</keyword>
<comment type="cofactor">
    <cofactor evidence="5">
        <name>Mg(2+)</name>
        <dbReference type="ChEBI" id="CHEBI:18420"/>
    </cofactor>
</comment>
<dbReference type="HAMAP" id="MF_00265">
    <property type="entry name" value="VapC_Nob1"/>
    <property type="match status" value="1"/>
</dbReference>
<keyword evidence="5" id="KW-0800">Toxin</keyword>
<dbReference type="PANTHER" id="PTHR35901:SF1">
    <property type="entry name" value="EXONUCLEASE VAPC9"/>
    <property type="match status" value="1"/>
</dbReference>
<dbReference type="CDD" id="cd09874">
    <property type="entry name" value="PIN_MT3492-like"/>
    <property type="match status" value="1"/>
</dbReference>
<dbReference type="GeneID" id="78217603"/>
<dbReference type="EMBL" id="JACJTM010000006">
    <property type="protein sequence ID" value="MBD2684454.1"/>
    <property type="molecule type" value="Genomic_DNA"/>
</dbReference>
<dbReference type="InterPro" id="IPR029060">
    <property type="entry name" value="PIN-like_dom_sf"/>
</dbReference>
<dbReference type="EC" id="3.1.-.-" evidence="5"/>
<dbReference type="Gene3D" id="3.40.50.1010">
    <property type="entry name" value="5'-nuclease"/>
    <property type="match status" value="1"/>
</dbReference>
<dbReference type="SUPFAM" id="SSF88723">
    <property type="entry name" value="PIN domain-like"/>
    <property type="match status" value="1"/>
</dbReference>
<name>A0ABR8IPE5_APHFL</name>
<comment type="function">
    <text evidence="5">Toxic component of a toxin-antitoxin (TA) system. An RNase.</text>
</comment>
<evidence type="ECO:0000256" key="4">
    <source>
        <dbReference type="ARBA" id="ARBA00022801"/>
    </source>
</evidence>
<dbReference type="RefSeq" id="WP_190385452.1">
    <property type="nucleotide sequence ID" value="NZ_JACJTM010000006.1"/>
</dbReference>
<keyword evidence="8" id="KW-1185">Reference proteome</keyword>